<evidence type="ECO:0000256" key="2">
    <source>
        <dbReference type="ARBA" id="ARBA00009347"/>
    </source>
</evidence>
<dbReference type="CDD" id="cd00567">
    <property type="entry name" value="ACAD"/>
    <property type="match status" value="1"/>
</dbReference>
<evidence type="ECO:0000313" key="11">
    <source>
        <dbReference type="Proteomes" id="UP000294927"/>
    </source>
</evidence>
<keyword evidence="11" id="KW-1185">Reference proteome</keyword>
<dbReference type="FunFam" id="2.40.110.10:FF:000002">
    <property type="entry name" value="Acyl-CoA dehydrogenase fadE12"/>
    <property type="match status" value="1"/>
</dbReference>
<dbReference type="InterPro" id="IPR009100">
    <property type="entry name" value="AcylCoA_DH/oxidase_NM_dom_sf"/>
</dbReference>
<dbReference type="Gene3D" id="2.40.110.10">
    <property type="entry name" value="Butyryl-CoA Dehydrogenase, subunit A, domain 2"/>
    <property type="match status" value="1"/>
</dbReference>
<comment type="similarity">
    <text evidence="2 6">Belongs to the acyl-CoA dehydrogenase family.</text>
</comment>
<dbReference type="AlphaFoldDB" id="A0A4V3FUQ9"/>
<name>A0A4V3FUQ9_9PSEU</name>
<comment type="cofactor">
    <cofactor evidence="1 6">
        <name>FAD</name>
        <dbReference type="ChEBI" id="CHEBI:57692"/>
    </cofactor>
</comment>
<evidence type="ECO:0000313" key="10">
    <source>
        <dbReference type="EMBL" id="TDV56211.1"/>
    </source>
</evidence>
<gene>
    <name evidence="10" type="ORF">CLV71_102277</name>
</gene>
<evidence type="ECO:0000256" key="6">
    <source>
        <dbReference type="RuleBase" id="RU362125"/>
    </source>
</evidence>
<dbReference type="GO" id="GO:0050660">
    <property type="term" value="F:flavin adenine dinucleotide binding"/>
    <property type="evidence" value="ECO:0007669"/>
    <property type="project" value="InterPro"/>
</dbReference>
<keyword evidence="5 6" id="KW-0560">Oxidoreductase</keyword>
<dbReference type="InterPro" id="IPR036250">
    <property type="entry name" value="AcylCo_DH-like_C"/>
</dbReference>
<dbReference type="InterPro" id="IPR006091">
    <property type="entry name" value="Acyl-CoA_Oxase/DH_mid-dom"/>
</dbReference>
<evidence type="ECO:0000256" key="4">
    <source>
        <dbReference type="ARBA" id="ARBA00022827"/>
    </source>
</evidence>
<dbReference type="InterPro" id="IPR013786">
    <property type="entry name" value="AcylCoA_DH/ox_N"/>
</dbReference>
<feature type="domain" description="Acyl-CoA dehydrogenase/oxidase N-terminal" evidence="9">
    <location>
        <begin position="5"/>
        <end position="115"/>
    </location>
</feature>
<dbReference type="FunFam" id="1.20.140.10:FF:000012">
    <property type="entry name" value="Acyl-CoA dehydrogenase fadE12"/>
    <property type="match status" value="1"/>
</dbReference>
<accession>A0A4V3FUQ9</accession>
<dbReference type="GO" id="GO:0005737">
    <property type="term" value="C:cytoplasm"/>
    <property type="evidence" value="ECO:0007669"/>
    <property type="project" value="TreeGrafter"/>
</dbReference>
<feature type="domain" description="Acyl-CoA dehydrogenase/oxidase C-terminal" evidence="7">
    <location>
        <begin position="228"/>
        <end position="374"/>
    </location>
</feature>
<dbReference type="Proteomes" id="UP000294927">
    <property type="component" value="Unassembled WGS sequence"/>
</dbReference>
<evidence type="ECO:0000259" key="9">
    <source>
        <dbReference type="Pfam" id="PF02771"/>
    </source>
</evidence>
<feature type="domain" description="Acyl-CoA oxidase/dehydrogenase middle" evidence="8">
    <location>
        <begin position="120"/>
        <end position="198"/>
    </location>
</feature>
<dbReference type="OrthoDB" id="8876745at2"/>
<evidence type="ECO:0000259" key="7">
    <source>
        <dbReference type="Pfam" id="PF00441"/>
    </source>
</evidence>
<evidence type="ECO:0000256" key="1">
    <source>
        <dbReference type="ARBA" id="ARBA00001974"/>
    </source>
</evidence>
<keyword evidence="3 6" id="KW-0285">Flavoprotein</keyword>
<keyword evidence="4 6" id="KW-0274">FAD</keyword>
<dbReference type="Gene3D" id="1.10.540.10">
    <property type="entry name" value="Acyl-CoA dehydrogenase/oxidase, N-terminal domain"/>
    <property type="match status" value="1"/>
</dbReference>
<comment type="caution">
    <text evidence="10">The sequence shown here is derived from an EMBL/GenBank/DDBJ whole genome shotgun (WGS) entry which is preliminary data.</text>
</comment>
<dbReference type="SUPFAM" id="SSF56645">
    <property type="entry name" value="Acyl-CoA dehydrogenase NM domain-like"/>
    <property type="match status" value="1"/>
</dbReference>
<proteinExistence type="inferred from homology"/>
<dbReference type="Pfam" id="PF02770">
    <property type="entry name" value="Acyl-CoA_dh_M"/>
    <property type="match status" value="1"/>
</dbReference>
<reference evidence="10 11" key="1">
    <citation type="submission" date="2019-03" db="EMBL/GenBank/DDBJ databases">
        <title>Genomic Encyclopedia of Archaeal and Bacterial Type Strains, Phase II (KMG-II): from individual species to whole genera.</title>
        <authorList>
            <person name="Goeker M."/>
        </authorList>
    </citation>
    <scope>NUCLEOTIDE SEQUENCE [LARGE SCALE GENOMIC DNA]</scope>
    <source>
        <strain evidence="10 11">DSM 45499</strain>
    </source>
</reference>
<dbReference type="GO" id="GO:0003995">
    <property type="term" value="F:acyl-CoA dehydrogenase activity"/>
    <property type="evidence" value="ECO:0007669"/>
    <property type="project" value="TreeGrafter"/>
</dbReference>
<dbReference type="Gene3D" id="1.20.140.10">
    <property type="entry name" value="Butyryl-CoA Dehydrogenase, subunit A, domain 3"/>
    <property type="match status" value="1"/>
</dbReference>
<dbReference type="EMBL" id="SOCP01000002">
    <property type="protein sequence ID" value="TDV56211.1"/>
    <property type="molecule type" value="Genomic_DNA"/>
</dbReference>
<organism evidence="10 11">
    <name type="scientific">Actinophytocola oryzae</name>
    <dbReference type="NCBI Taxonomy" id="502181"/>
    <lineage>
        <taxon>Bacteria</taxon>
        <taxon>Bacillati</taxon>
        <taxon>Actinomycetota</taxon>
        <taxon>Actinomycetes</taxon>
        <taxon>Pseudonocardiales</taxon>
        <taxon>Pseudonocardiaceae</taxon>
    </lineage>
</organism>
<protein>
    <submittedName>
        <fullName evidence="10">Alkylation response protein AidB-like acyl-CoA dehydrogenase</fullName>
    </submittedName>
</protein>
<dbReference type="GO" id="GO:0033539">
    <property type="term" value="P:fatty acid beta-oxidation using acyl-CoA dehydrogenase"/>
    <property type="evidence" value="ECO:0007669"/>
    <property type="project" value="TreeGrafter"/>
</dbReference>
<evidence type="ECO:0000256" key="3">
    <source>
        <dbReference type="ARBA" id="ARBA00022630"/>
    </source>
</evidence>
<sequence>MYTETPEQALLRASVRKLARGYGHEYWLRQARDPERTDEQWLELGRNGYLGVNFPEEYGGGGGGVAELAIVCEELAAAGTPSFMLIVSSSICGELLVRHGTDEQRGYWLPRMAGGSTKLCFSITEPDAGSNTHKLSTVARQDGEDWVLNGTKYYASGVDQAEAVVVVARTGTDPDTGRGRLSLFLVPTDAPGLQRTLIPVEVTAPEKQFTLFFDDVRLPASAMIGTEGEGMRQVFGGLNPERIMAAAFENGIALYALEKASTYAGDRKVWDVPIGAHQGVAHMLAKSKIEVELARLMTQKAAWLHDNSEPAGEAANMAKYAAAEACLAALDNAIQTHGGNGFATEYGLATLWGAARLQRTTPVSREMIFNFVAQHSLGLPRSY</sequence>
<dbReference type="PANTHER" id="PTHR48083">
    <property type="entry name" value="MEDIUM-CHAIN SPECIFIC ACYL-COA DEHYDROGENASE, MITOCHONDRIAL-RELATED"/>
    <property type="match status" value="1"/>
</dbReference>
<dbReference type="InterPro" id="IPR037069">
    <property type="entry name" value="AcylCoA_DH/ox_N_sf"/>
</dbReference>
<dbReference type="Pfam" id="PF02771">
    <property type="entry name" value="Acyl-CoA_dh_N"/>
    <property type="match status" value="1"/>
</dbReference>
<dbReference type="InterPro" id="IPR009075">
    <property type="entry name" value="AcylCo_DH/oxidase_C"/>
</dbReference>
<dbReference type="RefSeq" id="WP_133901477.1">
    <property type="nucleotide sequence ID" value="NZ_SOCP01000002.1"/>
</dbReference>
<dbReference type="PANTHER" id="PTHR48083:SF1">
    <property type="entry name" value="DEHYDROGENASE, PUTATIVE (AFU_ORTHOLOGUE AFUA_7G06510)-RELATED"/>
    <property type="match status" value="1"/>
</dbReference>
<dbReference type="InterPro" id="IPR050741">
    <property type="entry name" value="Acyl-CoA_dehydrogenase"/>
</dbReference>
<evidence type="ECO:0000259" key="8">
    <source>
        <dbReference type="Pfam" id="PF02770"/>
    </source>
</evidence>
<dbReference type="SUPFAM" id="SSF47203">
    <property type="entry name" value="Acyl-CoA dehydrogenase C-terminal domain-like"/>
    <property type="match status" value="1"/>
</dbReference>
<dbReference type="InterPro" id="IPR046373">
    <property type="entry name" value="Acyl-CoA_Oxase/DH_mid-dom_sf"/>
</dbReference>
<evidence type="ECO:0000256" key="5">
    <source>
        <dbReference type="ARBA" id="ARBA00023002"/>
    </source>
</evidence>
<dbReference type="Pfam" id="PF00441">
    <property type="entry name" value="Acyl-CoA_dh_1"/>
    <property type="match status" value="1"/>
</dbReference>